<sequence>MQSPHGLVTALKPYCGIRNTPHPETGSTPAPMLLNVSAYIIR</sequence>
<accession>D9J0H5</accession>
<dbReference type="Proteomes" id="UP000000331">
    <property type="component" value="Segment"/>
</dbReference>
<dbReference type="KEGG" id="vg:10359066"/>
<proteinExistence type="predicted"/>
<dbReference type="GeneID" id="10359066"/>
<dbReference type="RefSeq" id="YP_004301361.1">
    <property type="nucleotide sequence ID" value="NC_015253.1"/>
</dbReference>
<organism evidence="1 2">
    <name type="scientific">Brochothrix phage A9</name>
    <dbReference type="NCBI Taxonomy" id="857312"/>
    <lineage>
        <taxon>Viruses</taxon>
        <taxon>Duplodnaviria</taxon>
        <taxon>Heunggongvirae</taxon>
        <taxon>Uroviricota</taxon>
        <taxon>Caudoviricetes</taxon>
        <taxon>Herelleviridae</taxon>
        <taxon>Klumppvirus</taxon>
        <taxon>Klumppvirus A9</taxon>
    </lineage>
</organism>
<evidence type="ECO:0000313" key="2">
    <source>
        <dbReference type="Proteomes" id="UP000000331"/>
    </source>
</evidence>
<keyword evidence="2" id="KW-1185">Reference proteome</keyword>
<evidence type="ECO:0000313" key="1">
    <source>
        <dbReference type="EMBL" id="ADJ53070.1"/>
    </source>
</evidence>
<dbReference type="EMBL" id="HM242243">
    <property type="protein sequence ID" value="ADJ53070.1"/>
    <property type="molecule type" value="Genomic_DNA"/>
</dbReference>
<reference evidence="1 2" key="1">
    <citation type="journal article" date="2010" name="J. Bacteriol.">
        <title>Brochothrix thermosphacta bacteriophages feature heterogeneous and highly mosaic genomes and utilize unique prophage insertion sites.</title>
        <authorList>
            <person name="Kilcher S."/>
            <person name="Loessner M.J."/>
            <person name="Klumpp J."/>
        </authorList>
    </citation>
    <scope>NUCLEOTIDE SEQUENCE [LARGE SCALE GENOMIC DNA]</scope>
</reference>
<name>D9J0H5_9CAUD</name>
<protein>
    <submittedName>
        <fullName evidence="1">Gp28</fullName>
    </submittedName>
</protein>